<name>A0A916U2P2_9ACTN</name>
<dbReference type="SUPFAM" id="SSF46689">
    <property type="entry name" value="Homeodomain-like"/>
    <property type="match status" value="1"/>
</dbReference>
<dbReference type="Gene3D" id="1.10.357.10">
    <property type="entry name" value="Tetracycline Repressor, domain 2"/>
    <property type="match status" value="1"/>
</dbReference>
<dbReference type="PANTHER" id="PTHR30055:SF158">
    <property type="entry name" value="POSSIBLE TRANSCRIPTIONAL REGULATORY PROTEIN (PROBABLY TETR-FAMILY)"/>
    <property type="match status" value="1"/>
</dbReference>
<dbReference type="EMBL" id="BMJH01000001">
    <property type="protein sequence ID" value="GGC58076.1"/>
    <property type="molecule type" value="Genomic_DNA"/>
</dbReference>
<evidence type="ECO:0000313" key="4">
    <source>
        <dbReference type="EMBL" id="GGC58076.1"/>
    </source>
</evidence>
<dbReference type="InterPro" id="IPR023772">
    <property type="entry name" value="DNA-bd_HTH_TetR-type_CS"/>
</dbReference>
<reference evidence="4" key="1">
    <citation type="journal article" date="2014" name="Int. J. Syst. Evol. Microbiol.">
        <title>Complete genome sequence of Corynebacterium casei LMG S-19264T (=DSM 44701T), isolated from a smear-ripened cheese.</title>
        <authorList>
            <consortium name="US DOE Joint Genome Institute (JGI-PGF)"/>
            <person name="Walter F."/>
            <person name="Albersmeier A."/>
            <person name="Kalinowski J."/>
            <person name="Ruckert C."/>
        </authorList>
    </citation>
    <scope>NUCLEOTIDE SEQUENCE</scope>
    <source>
        <strain evidence="4">CGMCC 1.15478</strain>
    </source>
</reference>
<keyword evidence="1 2" id="KW-0238">DNA-binding</keyword>
<protein>
    <recommendedName>
        <fullName evidence="3">HTH tetR-type domain-containing protein</fullName>
    </recommendedName>
</protein>
<organism evidence="4 5">
    <name type="scientific">Hoyosella rhizosphaerae</name>
    <dbReference type="NCBI Taxonomy" id="1755582"/>
    <lineage>
        <taxon>Bacteria</taxon>
        <taxon>Bacillati</taxon>
        <taxon>Actinomycetota</taxon>
        <taxon>Actinomycetes</taxon>
        <taxon>Mycobacteriales</taxon>
        <taxon>Hoyosellaceae</taxon>
        <taxon>Hoyosella</taxon>
    </lineage>
</organism>
<feature type="domain" description="HTH tetR-type" evidence="3">
    <location>
        <begin position="12"/>
        <end position="72"/>
    </location>
</feature>
<proteinExistence type="predicted"/>
<reference evidence="4" key="2">
    <citation type="submission" date="2020-09" db="EMBL/GenBank/DDBJ databases">
        <authorList>
            <person name="Sun Q."/>
            <person name="Zhou Y."/>
        </authorList>
    </citation>
    <scope>NUCLEOTIDE SEQUENCE</scope>
    <source>
        <strain evidence="4">CGMCC 1.15478</strain>
    </source>
</reference>
<dbReference type="Pfam" id="PF00440">
    <property type="entry name" value="TetR_N"/>
    <property type="match status" value="1"/>
</dbReference>
<dbReference type="GO" id="GO:0003700">
    <property type="term" value="F:DNA-binding transcription factor activity"/>
    <property type="evidence" value="ECO:0007669"/>
    <property type="project" value="TreeGrafter"/>
</dbReference>
<accession>A0A916U2P2</accession>
<dbReference type="RefSeq" id="WP_188670901.1">
    <property type="nucleotide sequence ID" value="NZ_BMJH01000001.1"/>
</dbReference>
<feature type="DNA-binding region" description="H-T-H motif" evidence="2">
    <location>
        <begin position="35"/>
        <end position="54"/>
    </location>
</feature>
<dbReference type="AlphaFoldDB" id="A0A916U2P2"/>
<dbReference type="PROSITE" id="PS50977">
    <property type="entry name" value="HTH_TETR_2"/>
    <property type="match status" value="1"/>
</dbReference>
<dbReference type="Proteomes" id="UP000641514">
    <property type="component" value="Unassembled WGS sequence"/>
</dbReference>
<sequence>MSTAGTKGVPRAERETQILDVAANHIAHVGYAGLSINDIATRAGISKPLIYSYFHTKDGLYTACVERAGANLGHEIENVVTGSEHNITMAHRTLKAIFTALEPRPADWNVIFDRSVPRDSEAGIAATKVRRSIAAQAQRGSANVLNTAGITDPLDVSAFSEVWMGVVTSLVNWWLRHPSESASDMTARSERLIAAIR</sequence>
<dbReference type="GO" id="GO:0000976">
    <property type="term" value="F:transcription cis-regulatory region binding"/>
    <property type="evidence" value="ECO:0007669"/>
    <property type="project" value="TreeGrafter"/>
</dbReference>
<evidence type="ECO:0000259" key="3">
    <source>
        <dbReference type="PROSITE" id="PS50977"/>
    </source>
</evidence>
<dbReference type="PANTHER" id="PTHR30055">
    <property type="entry name" value="HTH-TYPE TRANSCRIPTIONAL REGULATOR RUTR"/>
    <property type="match status" value="1"/>
</dbReference>
<evidence type="ECO:0000256" key="1">
    <source>
        <dbReference type="ARBA" id="ARBA00023125"/>
    </source>
</evidence>
<dbReference type="PROSITE" id="PS01081">
    <property type="entry name" value="HTH_TETR_1"/>
    <property type="match status" value="1"/>
</dbReference>
<comment type="caution">
    <text evidence="4">The sequence shown here is derived from an EMBL/GenBank/DDBJ whole genome shotgun (WGS) entry which is preliminary data.</text>
</comment>
<dbReference type="InterPro" id="IPR009057">
    <property type="entry name" value="Homeodomain-like_sf"/>
</dbReference>
<evidence type="ECO:0000313" key="5">
    <source>
        <dbReference type="Proteomes" id="UP000641514"/>
    </source>
</evidence>
<dbReference type="InterPro" id="IPR050109">
    <property type="entry name" value="HTH-type_TetR-like_transc_reg"/>
</dbReference>
<dbReference type="InterPro" id="IPR001647">
    <property type="entry name" value="HTH_TetR"/>
</dbReference>
<keyword evidence="5" id="KW-1185">Reference proteome</keyword>
<evidence type="ECO:0000256" key="2">
    <source>
        <dbReference type="PROSITE-ProRule" id="PRU00335"/>
    </source>
</evidence>
<gene>
    <name evidence="4" type="ORF">GCM10011410_08190</name>
</gene>
<dbReference type="PRINTS" id="PR00455">
    <property type="entry name" value="HTHTETR"/>
</dbReference>